<evidence type="ECO:0000256" key="5">
    <source>
        <dbReference type="ARBA" id="ARBA00022989"/>
    </source>
</evidence>
<keyword evidence="2 7" id="KW-0812">Transmembrane</keyword>
<dbReference type="InterPro" id="IPR027417">
    <property type="entry name" value="P-loop_NTPase"/>
</dbReference>
<reference evidence="9" key="2">
    <citation type="journal article" date="2021" name="PeerJ">
        <title>Extensive microbial diversity within the chicken gut microbiome revealed by metagenomics and culture.</title>
        <authorList>
            <person name="Gilroy R."/>
            <person name="Ravi A."/>
            <person name="Getino M."/>
            <person name="Pursley I."/>
            <person name="Horton D.L."/>
            <person name="Alikhan N.F."/>
            <person name="Baker D."/>
            <person name="Gharbi K."/>
            <person name="Hall N."/>
            <person name="Watson M."/>
            <person name="Adriaenssens E.M."/>
            <person name="Foster-Nyarko E."/>
            <person name="Jarju S."/>
            <person name="Secka A."/>
            <person name="Antonio M."/>
            <person name="Oren A."/>
            <person name="Chaudhuri R.R."/>
            <person name="La Ragione R."/>
            <person name="Hildebrand F."/>
            <person name="Pallen M.J."/>
        </authorList>
    </citation>
    <scope>NUCLEOTIDE SEQUENCE</scope>
    <source>
        <strain evidence="9">ChiGjej1B1-24693</strain>
    </source>
</reference>
<evidence type="ECO:0000313" key="10">
    <source>
        <dbReference type="Proteomes" id="UP000886842"/>
    </source>
</evidence>
<dbReference type="PANTHER" id="PTHR24221">
    <property type="entry name" value="ATP-BINDING CASSETTE SUB-FAMILY B"/>
    <property type="match status" value="1"/>
</dbReference>
<dbReference type="Pfam" id="PF00005">
    <property type="entry name" value="ABC_tran"/>
    <property type="match status" value="1"/>
</dbReference>
<evidence type="ECO:0000256" key="3">
    <source>
        <dbReference type="ARBA" id="ARBA00022741"/>
    </source>
</evidence>
<dbReference type="GO" id="GO:0005524">
    <property type="term" value="F:ATP binding"/>
    <property type="evidence" value="ECO:0007669"/>
    <property type="project" value="UniProtKB-KW"/>
</dbReference>
<dbReference type="EMBL" id="DVLP01000051">
    <property type="protein sequence ID" value="HIT74300.1"/>
    <property type="molecule type" value="Genomic_DNA"/>
</dbReference>
<dbReference type="GO" id="GO:0005886">
    <property type="term" value="C:plasma membrane"/>
    <property type="evidence" value="ECO:0007669"/>
    <property type="project" value="UniProtKB-SubCell"/>
</dbReference>
<dbReference type="SMART" id="SM00382">
    <property type="entry name" value="AAA"/>
    <property type="match status" value="1"/>
</dbReference>
<proteinExistence type="predicted"/>
<reference evidence="9" key="1">
    <citation type="submission" date="2020-10" db="EMBL/GenBank/DDBJ databases">
        <authorList>
            <person name="Gilroy R."/>
        </authorList>
    </citation>
    <scope>NUCLEOTIDE SEQUENCE</scope>
    <source>
        <strain evidence="9">ChiGjej1B1-24693</strain>
    </source>
</reference>
<dbReference type="InterPro" id="IPR039421">
    <property type="entry name" value="Type_1_exporter"/>
</dbReference>
<dbReference type="SUPFAM" id="SSF90123">
    <property type="entry name" value="ABC transporter transmembrane region"/>
    <property type="match status" value="1"/>
</dbReference>
<keyword evidence="6 7" id="KW-0472">Membrane</keyword>
<dbReference type="AlphaFoldDB" id="A0A9D1GWX9"/>
<feature type="domain" description="ABC transporter" evidence="8">
    <location>
        <begin position="344"/>
        <end position="583"/>
    </location>
</feature>
<gene>
    <name evidence="9" type="ORF">IAA98_01775</name>
</gene>
<evidence type="ECO:0000313" key="9">
    <source>
        <dbReference type="EMBL" id="HIT74300.1"/>
    </source>
</evidence>
<evidence type="ECO:0000256" key="2">
    <source>
        <dbReference type="ARBA" id="ARBA00022692"/>
    </source>
</evidence>
<feature type="transmembrane region" description="Helical" evidence="7">
    <location>
        <begin position="69"/>
        <end position="91"/>
    </location>
</feature>
<dbReference type="GO" id="GO:0034040">
    <property type="term" value="F:ATPase-coupled lipid transmembrane transporter activity"/>
    <property type="evidence" value="ECO:0007669"/>
    <property type="project" value="TreeGrafter"/>
</dbReference>
<protein>
    <submittedName>
        <fullName evidence="9">ABC transporter ATP-binding protein</fullName>
    </submittedName>
</protein>
<name>A0A9D1GWX9_9ACTN</name>
<dbReference type="InterPro" id="IPR003593">
    <property type="entry name" value="AAA+_ATPase"/>
</dbReference>
<dbReference type="InterPro" id="IPR003439">
    <property type="entry name" value="ABC_transporter-like_ATP-bd"/>
</dbReference>
<dbReference type="Gene3D" id="1.20.1560.10">
    <property type="entry name" value="ABC transporter type 1, transmembrane domain"/>
    <property type="match status" value="1"/>
</dbReference>
<evidence type="ECO:0000256" key="7">
    <source>
        <dbReference type="SAM" id="Phobius"/>
    </source>
</evidence>
<feature type="transmembrane region" description="Helical" evidence="7">
    <location>
        <begin position="171"/>
        <end position="192"/>
    </location>
</feature>
<accession>A0A9D1GWX9</accession>
<keyword evidence="5 7" id="KW-1133">Transmembrane helix</keyword>
<dbReference type="InterPro" id="IPR036640">
    <property type="entry name" value="ABC1_TM_sf"/>
</dbReference>
<sequence>MAVLSSFLSVRLALACAGRGLADAARWSRGWLLLTVVLHSVQAVLPALQVLLISVLLGRLADGAVGSGLAVPLVLLTVVVGAAFPLAQVAWQSSQRMGLRLMLRYQERLLEAVARATPRQLADGGFVRDVETAQLGISAPGLAAIPGQALQVITAVVTAVSLCATIATFNLVSGLLVGASLLPTVFAFTLIARVELAGMPRLAKASRRANHLTEQLLQQRTGTELAALQSGHKVATLAVSARARFVAVLEELTRFGTRMELACAAGTVLLLGGALTVMVFGSPNPAGAAASIAGIISGIHAIRSCGNAFGQLVTAAPKADLYRRVLTTLPPMPPADPVARVDHLAVTDLHHTYPGATEPALRGVSFEAGRGQMIALVGVNGAGKTTALNAALGIVDPDRGLVSLDGFDADTLADADRLARFGLLTQEFGRYELTVRETVLLGTPDVAVPDERVWRALERAHAADFVRALPGGLDCQLGQQWGGSGLSGGQWQRIALARIHLRDAPIWVLDEPTSAIDAEAERDIFAELRQVKDNHITIVVSHRAWTLRAMDHIHVFDQGRIVEHGTFAELLRENGRFATLFAEQTAPPRR</sequence>
<dbReference type="Gene3D" id="3.40.50.300">
    <property type="entry name" value="P-loop containing nucleotide triphosphate hydrolases"/>
    <property type="match status" value="1"/>
</dbReference>
<comment type="subcellular location">
    <subcellularLocation>
        <location evidence="1">Cell membrane</location>
        <topology evidence="1">Multi-pass membrane protein</topology>
    </subcellularLocation>
</comment>
<dbReference type="Proteomes" id="UP000886842">
    <property type="component" value="Unassembled WGS sequence"/>
</dbReference>
<organism evidence="9 10">
    <name type="scientific">Candidatus Avipropionibacterium avicola</name>
    <dbReference type="NCBI Taxonomy" id="2840701"/>
    <lineage>
        <taxon>Bacteria</taxon>
        <taxon>Bacillati</taxon>
        <taxon>Actinomycetota</taxon>
        <taxon>Actinomycetes</taxon>
        <taxon>Propionibacteriales</taxon>
        <taxon>Propionibacteriaceae</taxon>
        <taxon>Propionibacteriaceae incertae sedis</taxon>
        <taxon>Candidatus Avipropionibacterium</taxon>
    </lineage>
</organism>
<keyword evidence="3" id="KW-0547">Nucleotide-binding</keyword>
<keyword evidence="4 9" id="KW-0067">ATP-binding</keyword>
<evidence type="ECO:0000259" key="8">
    <source>
        <dbReference type="PROSITE" id="PS50893"/>
    </source>
</evidence>
<dbReference type="PANTHER" id="PTHR24221:SF654">
    <property type="entry name" value="ATP-BINDING CASSETTE SUB-FAMILY B MEMBER 6"/>
    <property type="match status" value="1"/>
</dbReference>
<dbReference type="SUPFAM" id="SSF52540">
    <property type="entry name" value="P-loop containing nucleoside triphosphate hydrolases"/>
    <property type="match status" value="1"/>
</dbReference>
<dbReference type="GO" id="GO:0016887">
    <property type="term" value="F:ATP hydrolysis activity"/>
    <property type="evidence" value="ECO:0007669"/>
    <property type="project" value="InterPro"/>
</dbReference>
<evidence type="ECO:0000256" key="4">
    <source>
        <dbReference type="ARBA" id="ARBA00022840"/>
    </source>
</evidence>
<dbReference type="PROSITE" id="PS50893">
    <property type="entry name" value="ABC_TRANSPORTER_2"/>
    <property type="match status" value="1"/>
</dbReference>
<feature type="transmembrane region" description="Helical" evidence="7">
    <location>
        <begin position="31"/>
        <end position="57"/>
    </location>
</feature>
<evidence type="ECO:0000256" key="1">
    <source>
        <dbReference type="ARBA" id="ARBA00004651"/>
    </source>
</evidence>
<comment type="caution">
    <text evidence="9">The sequence shown here is derived from an EMBL/GenBank/DDBJ whole genome shotgun (WGS) entry which is preliminary data.</text>
</comment>
<evidence type="ECO:0000256" key="6">
    <source>
        <dbReference type="ARBA" id="ARBA00023136"/>
    </source>
</evidence>